<reference evidence="2 3" key="1">
    <citation type="submission" date="2015-12" db="EMBL/GenBank/DDBJ databases">
        <title>The genome of Folsomia candida.</title>
        <authorList>
            <person name="Faddeeva A."/>
            <person name="Derks M.F."/>
            <person name="Anvar Y."/>
            <person name="Smit S."/>
            <person name="Van Straalen N."/>
            <person name="Roelofs D."/>
        </authorList>
    </citation>
    <scope>NUCLEOTIDE SEQUENCE [LARGE SCALE GENOMIC DNA]</scope>
    <source>
        <strain evidence="2 3">VU population</strain>
        <tissue evidence="2">Whole body</tissue>
    </source>
</reference>
<sequence length="478" mass="55399">MDNILEEDWSDFDSEFRANIEGCDKLGRPVLSVTIGDWDLRRAVVSGHSDRLARYFCKVFEAGSVLTRRFQKNEQRAVQASVIFDMGNFNLVQHGCARCLSICFHMFTVIEQHYPYFAHWVTYINTPEIAHPIYDILKPILSKHVTEILHIFGRNKKKWQKFLLEEIDESQLTKDLGGKNWEALDYVDIRGANTSMYTCANMDILREQDFEVSRATSRILEDIQWREENDIDNILHEDWSDFDREFRVNVEGCDKTGRPILSIPVGDWDLRRAIVAGQSDRLRRYFSKMFEEAALVMRRFQENEQRAVQGWIIFDMGNFNLIQQGCARWFRLVKTKLTRAAGKSGKKALFTTHPKLVGNGKNGRNGRNSGIPLFFHILSVIEQHYPYSLHKVISVNTPEFALPIYNIFKGILSKEATETLHIFGRNKKKWGEFLLEEIDESQLSKNLGGTNLDAVDYADLRRADPSSYTCPDLDLLRH</sequence>
<dbReference type="InterPro" id="IPR036865">
    <property type="entry name" value="CRAL-TRIO_dom_sf"/>
</dbReference>
<dbReference type="PANTHER" id="PTHR23324">
    <property type="entry name" value="SEC14 RELATED PROTEIN"/>
    <property type="match status" value="1"/>
</dbReference>
<dbReference type="InterPro" id="IPR001251">
    <property type="entry name" value="CRAL-TRIO_dom"/>
</dbReference>
<dbReference type="SMART" id="SM00516">
    <property type="entry name" value="SEC14"/>
    <property type="match status" value="2"/>
</dbReference>
<organism evidence="2 3">
    <name type="scientific">Folsomia candida</name>
    <name type="common">Springtail</name>
    <dbReference type="NCBI Taxonomy" id="158441"/>
    <lineage>
        <taxon>Eukaryota</taxon>
        <taxon>Metazoa</taxon>
        <taxon>Ecdysozoa</taxon>
        <taxon>Arthropoda</taxon>
        <taxon>Hexapoda</taxon>
        <taxon>Collembola</taxon>
        <taxon>Entomobryomorpha</taxon>
        <taxon>Isotomoidea</taxon>
        <taxon>Isotomidae</taxon>
        <taxon>Proisotominae</taxon>
        <taxon>Folsomia</taxon>
    </lineage>
</organism>
<dbReference type="OrthoDB" id="1434354at2759"/>
<dbReference type="AlphaFoldDB" id="A0A226DGH1"/>
<dbReference type="Pfam" id="PF00650">
    <property type="entry name" value="CRAL_TRIO"/>
    <property type="match status" value="2"/>
</dbReference>
<comment type="caution">
    <text evidence="2">The sequence shown here is derived from an EMBL/GenBank/DDBJ whole genome shotgun (WGS) entry which is preliminary data.</text>
</comment>
<name>A0A226DGH1_FOLCA</name>
<evidence type="ECO:0000259" key="1">
    <source>
        <dbReference type="PROSITE" id="PS50191"/>
    </source>
</evidence>
<dbReference type="PANTHER" id="PTHR23324:SF83">
    <property type="entry name" value="SEC14-LIKE PROTEIN 2"/>
    <property type="match status" value="1"/>
</dbReference>
<keyword evidence="3" id="KW-1185">Reference proteome</keyword>
<evidence type="ECO:0000313" key="3">
    <source>
        <dbReference type="Proteomes" id="UP000198287"/>
    </source>
</evidence>
<dbReference type="GO" id="GO:0005737">
    <property type="term" value="C:cytoplasm"/>
    <property type="evidence" value="ECO:0007669"/>
    <property type="project" value="TreeGrafter"/>
</dbReference>
<dbReference type="CDD" id="cd00170">
    <property type="entry name" value="SEC14"/>
    <property type="match status" value="2"/>
</dbReference>
<feature type="domain" description="CRAL-TRIO" evidence="1">
    <location>
        <begin position="227"/>
        <end position="455"/>
    </location>
</feature>
<dbReference type="PROSITE" id="PS50191">
    <property type="entry name" value="CRAL_TRIO"/>
    <property type="match status" value="2"/>
</dbReference>
<proteinExistence type="predicted"/>
<accession>A0A226DGH1</accession>
<dbReference type="Proteomes" id="UP000198287">
    <property type="component" value="Unassembled WGS sequence"/>
</dbReference>
<protein>
    <submittedName>
        <fullName evidence="2">Phosphatidylinositol/phosphatidylcholine transfer protein SFH3</fullName>
    </submittedName>
</protein>
<feature type="domain" description="CRAL-TRIO" evidence="1">
    <location>
        <begin position="8"/>
        <end position="184"/>
    </location>
</feature>
<dbReference type="InterPro" id="IPR051064">
    <property type="entry name" value="SEC14/CRAL-TRIO_domain"/>
</dbReference>
<evidence type="ECO:0000313" key="2">
    <source>
        <dbReference type="EMBL" id="OXA44269.1"/>
    </source>
</evidence>
<dbReference type="EMBL" id="LNIX01000019">
    <property type="protein sequence ID" value="OXA44269.1"/>
    <property type="molecule type" value="Genomic_DNA"/>
</dbReference>
<gene>
    <name evidence="2" type="ORF">Fcan01_20933</name>
</gene>
<dbReference type="SUPFAM" id="SSF52087">
    <property type="entry name" value="CRAL/TRIO domain"/>
    <property type="match status" value="3"/>
</dbReference>
<dbReference type="Gene3D" id="3.40.525.10">
    <property type="entry name" value="CRAL-TRIO lipid binding domain"/>
    <property type="match status" value="3"/>
</dbReference>